<dbReference type="CDD" id="cd04882">
    <property type="entry name" value="ACT_Bt0572_2"/>
    <property type="match status" value="1"/>
</dbReference>
<comment type="caution">
    <text evidence="2">The sequence shown here is derived from an EMBL/GenBank/DDBJ whole genome shotgun (WGS) entry which is preliminary data.</text>
</comment>
<sequence length="148" mass="16112">MTINQISVFLENRPGQLAEFTKLLEENQIDMRAMTIAESQDFGILRLVVDDPYKTVSVVKEAGYICAVTPVLAVEIPDKPGSLVGMLAKLGEGGVNLEYTYAFTARKKDAAYMALRVNDPEKAAKLLSEAAEARPLCQEDLGALFGEA</sequence>
<dbReference type="AlphaFoldDB" id="A0A9D1LF64"/>
<dbReference type="EMBL" id="DVMW01000046">
    <property type="protein sequence ID" value="HIU36566.1"/>
    <property type="molecule type" value="Genomic_DNA"/>
</dbReference>
<dbReference type="PANTHER" id="PTHR40099:SF1">
    <property type="entry name" value="ACETOLACTATE SYNTHASE, SMALL SUBUNIT"/>
    <property type="match status" value="1"/>
</dbReference>
<evidence type="ECO:0000259" key="1">
    <source>
        <dbReference type="PROSITE" id="PS51671"/>
    </source>
</evidence>
<evidence type="ECO:0000313" key="2">
    <source>
        <dbReference type="EMBL" id="HIU36566.1"/>
    </source>
</evidence>
<evidence type="ECO:0000313" key="3">
    <source>
        <dbReference type="Proteomes" id="UP000824071"/>
    </source>
</evidence>
<dbReference type="InterPro" id="IPR045865">
    <property type="entry name" value="ACT-like_dom_sf"/>
</dbReference>
<dbReference type="Pfam" id="PF19571">
    <property type="entry name" value="ACT_8"/>
    <property type="match status" value="1"/>
</dbReference>
<dbReference type="PANTHER" id="PTHR40099">
    <property type="entry name" value="ACETOLACTATE SYNTHASE, SMALL SUBUNIT"/>
    <property type="match status" value="1"/>
</dbReference>
<dbReference type="Gene3D" id="3.30.2130.10">
    <property type="entry name" value="VC0802-like"/>
    <property type="match status" value="1"/>
</dbReference>
<organism evidence="2 3">
    <name type="scientific">Candidatus Fimenecus excrementigallinarum</name>
    <dbReference type="NCBI Taxonomy" id="2840816"/>
    <lineage>
        <taxon>Bacteria</taxon>
        <taxon>Bacillati</taxon>
        <taxon>Bacillota</taxon>
        <taxon>Clostridia</taxon>
        <taxon>Candidatus Fimenecus</taxon>
    </lineage>
</organism>
<reference evidence="2" key="2">
    <citation type="journal article" date="2021" name="PeerJ">
        <title>Extensive microbial diversity within the chicken gut microbiome revealed by metagenomics and culture.</title>
        <authorList>
            <person name="Gilroy R."/>
            <person name="Ravi A."/>
            <person name="Getino M."/>
            <person name="Pursley I."/>
            <person name="Horton D.L."/>
            <person name="Alikhan N.F."/>
            <person name="Baker D."/>
            <person name="Gharbi K."/>
            <person name="Hall N."/>
            <person name="Watson M."/>
            <person name="Adriaenssens E.M."/>
            <person name="Foster-Nyarko E."/>
            <person name="Jarju S."/>
            <person name="Secka A."/>
            <person name="Antonio M."/>
            <person name="Oren A."/>
            <person name="Chaudhuri R.R."/>
            <person name="La Ragione R."/>
            <person name="Hildebrand F."/>
            <person name="Pallen M.J."/>
        </authorList>
    </citation>
    <scope>NUCLEOTIDE SEQUENCE</scope>
    <source>
        <strain evidence="2">ChiGjej1B1-19959</strain>
    </source>
</reference>
<accession>A0A9D1LF64</accession>
<protein>
    <submittedName>
        <fullName evidence="2">ACT domain-containing protein</fullName>
    </submittedName>
</protein>
<gene>
    <name evidence="2" type="ORF">IAC53_08190</name>
</gene>
<dbReference type="Proteomes" id="UP000824071">
    <property type="component" value="Unassembled WGS sequence"/>
</dbReference>
<dbReference type="InterPro" id="IPR045739">
    <property type="entry name" value="ACT_dom_pair"/>
</dbReference>
<dbReference type="SUPFAM" id="SSF55021">
    <property type="entry name" value="ACT-like"/>
    <property type="match status" value="2"/>
</dbReference>
<dbReference type="PROSITE" id="PS51671">
    <property type="entry name" value="ACT"/>
    <property type="match status" value="1"/>
</dbReference>
<feature type="domain" description="ACT" evidence="1">
    <location>
        <begin position="5"/>
        <end position="79"/>
    </location>
</feature>
<dbReference type="InterPro" id="IPR002912">
    <property type="entry name" value="ACT_dom"/>
</dbReference>
<dbReference type="CDD" id="cd04908">
    <property type="entry name" value="ACT_Bt0572_1"/>
    <property type="match status" value="1"/>
</dbReference>
<name>A0A9D1LF64_9FIRM</name>
<reference evidence="2" key="1">
    <citation type="submission" date="2020-10" db="EMBL/GenBank/DDBJ databases">
        <authorList>
            <person name="Gilroy R."/>
        </authorList>
    </citation>
    <scope>NUCLEOTIDE SEQUENCE</scope>
    <source>
        <strain evidence="2">ChiGjej1B1-19959</strain>
    </source>
</reference>
<proteinExistence type="predicted"/>